<dbReference type="InterPro" id="IPR058240">
    <property type="entry name" value="rSAM_sf"/>
</dbReference>
<dbReference type="SUPFAM" id="SSF102114">
    <property type="entry name" value="Radical SAM enzymes"/>
    <property type="match status" value="1"/>
</dbReference>
<dbReference type="SFLD" id="SFLDS00029">
    <property type="entry name" value="Radical_SAM"/>
    <property type="match status" value="1"/>
</dbReference>
<dbReference type="EMBL" id="CAXAMM010014556">
    <property type="protein sequence ID" value="CAK9034075.1"/>
    <property type="molecule type" value="Genomic_DNA"/>
</dbReference>
<dbReference type="Pfam" id="PF04055">
    <property type="entry name" value="Radical_SAM"/>
    <property type="match status" value="1"/>
</dbReference>
<dbReference type="InterPro" id="IPR034505">
    <property type="entry name" value="Coproporphyrinogen-III_oxidase"/>
</dbReference>
<dbReference type="PROSITE" id="PS51918">
    <property type="entry name" value="RADICAL_SAM"/>
    <property type="match status" value="1"/>
</dbReference>
<name>A0ABP0L4J2_9DINO</name>
<dbReference type="Gene3D" id="3.80.30.20">
    <property type="entry name" value="tm_1862 like domain"/>
    <property type="match status" value="1"/>
</dbReference>
<feature type="domain" description="Radical SAM core" evidence="1">
    <location>
        <begin position="12"/>
        <end position="169"/>
    </location>
</feature>
<dbReference type="Proteomes" id="UP001642464">
    <property type="component" value="Unassembled WGS sequence"/>
</dbReference>
<evidence type="ECO:0000313" key="2">
    <source>
        <dbReference type="EMBL" id="CAK9034075.1"/>
    </source>
</evidence>
<feature type="non-terminal residue" evidence="2">
    <location>
        <position position="169"/>
    </location>
</feature>
<protein>
    <submittedName>
        <fullName evidence="2">Heme chaperone HemW (Oxygen-independent coproporphyrinogen-III oxidase-like protein sll1917)</fullName>
    </submittedName>
</protein>
<gene>
    <name evidence="2" type="ORF">SCF082_LOCUS20734</name>
</gene>
<dbReference type="PANTHER" id="PTHR13932:SF5">
    <property type="entry name" value="RADICAL S-ADENOSYL METHIONINE DOMAIN-CONTAINING PROTEIN 1, MITOCHONDRIAL"/>
    <property type="match status" value="1"/>
</dbReference>
<organism evidence="2 3">
    <name type="scientific">Durusdinium trenchii</name>
    <dbReference type="NCBI Taxonomy" id="1381693"/>
    <lineage>
        <taxon>Eukaryota</taxon>
        <taxon>Sar</taxon>
        <taxon>Alveolata</taxon>
        <taxon>Dinophyceae</taxon>
        <taxon>Suessiales</taxon>
        <taxon>Symbiodiniaceae</taxon>
        <taxon>Durusdinium</taxon>
    </lineage>
</organism>
<reference evidence="2 3" key="1">
    <citation type="submission" date="2024-02" db="EMBL/GenBank/DDBJ databases">
        <authorList>
            <person name="Chen Y."/>
            <person name="Shah S."/>
            <person name="Dougan E. K."/>
            <person name="Thang M."/>
            <person name="Chan C."/>
        </authorList>
    </citation>
    <scope>NUCLEOTIDE SEQUENCE [LARGE SCALE GENOMIC DNA]</scope>
</reference>
<dbReference type="InterPro" id="IPR023404">
    <property type="entry name" value="rSAM_horseshoe"/>
</dbReference>
<sequence>VGAVTARVRRSAAPRAVSSAYVHIPFCRQQCRYCDFPIDVAGARFSERSRRYVDCIIKEIQVGGAGEWVPFECSPLRTLYFGGGTPSLLPLEDFRRLFEALAQRFGFAPQCEITVEMDPGTFSGEKAAALAELGVTRASVGVQSLDDEQLQRCGRKHTAQEAKEAIRAC</sequence>
<accession>A0ABP0L4J2</accession>
<dbReference type="PANTHER" id="PTHR13932">
    <property type="entry name" value="COPROPORPHYRINIGEN III OXIDASE"/>
    <property type="match status" value="1"/>
</dbReference>
<dbReference type="InterPro" id="IPR007197">
    <property type="entry name" value="rSAM"/>
</dbReference>
<keyword evidence="3" id="KW-1185">Reference proteome</keyword>
<feature type="non-terminal residue" evidence="2">
    <location>
        <position position="1"/>
    </location>
</feature>
<comment type="caution">
    <text evidence="2">The sequence shown here is derived from an EMBL/GenBank/DDBJ whole genome shotgun (WGS) entry which is preliminary data.</text>
</comment>
<dbReference type="SFLD" id="SFLDG01065">
    <property type="entry name" value="anaerobic_coproporphyrinogen-I"/>
    <property type="match status" value="1"/>
</dbReference>
<evidence type="ECO:0000259" key="1">
    <source>
        <dbReference type="PROSITE" id="PS51918"/>
    </source>
</evidence>
<dbReference type="CDD" id="cd01335">
    <property type="entry name" value="Radical_SAM"/>
    <property type="match status" value="1"/>
</dbReference>
<proteinExistence type="predicted"/>
<evidence type="ECO:0000313" key="3">
    <source>
        <dbReference type="Proteomes" id="UP001642464"/>
    </source>
</evidence>